<dbReference type="EMBL" id="GEDG01009242">
    <property type="protein sequence ID" value="JAP29302.1"/>
    <property type="molecule type" value="Transcribed_RNA"/>
</dbReference>
<protein>
    <submittedName>
        <fullName evidence="2">Putative ovule protein</fullName>
    </submittedName>
</protein>
<evidence type="ECO:0000256" key="1">
    <source>
        <dbReference type="SAM" id="Coils"/>
    </source>
</evidence>
<sequence>MMEHPDFDATLNKAWGESTRECTMKQIWKKLKKFKDLSKGMNAYMASYKQKLNVLREQLDILQTNLQTSNLDQSIIEKEKKILINIEKWSNIEELVIRQKSRATWIDHGDSNTKYFHVHWKIRTSYNTISSIYNEAGNKLTELNLIEDEFLSVFKGLMGTRASALTCLNTKVVRDGECISIAQQRDLIKEVTTTEILEAIKEMPKDTAPGVDGYLIKFFTKN</sequence>
<proteinExistence type="predicted"/>
<organism evidence="2">
    <name type="scientific">Solanum chacoense</name>
    <name type="common">Chaco potato</name>
    <dbReference type="NCBI Taxonomy" id="4108"/>
    <lineage>
        <taxon>Eukaryota</taxon>
        <taxon>Viridiplantae</taxon>
        <taxon>Streptophyta</taxon>
        <taxon>Embryophyta</taxon>
        <taxon>Tracheophyta</taxon>
        <taxon>Spermatophyta</taxon>
        <taxon>Magnoliopsida</taxon>
        <taxon>eudicotyledons</taxon>
        <taxon>Gunneridae</taxon>
        <taxon>Pentapetalae</taxon>
        <taxon>asterids</taxon>
        <taxon>lamiids</taxon>
        <taxon>Solanales</taxon>
        <taxon>Solanaceae</taxon>
        <taxon>Solanoideae</taxon>
        <taxon>Solaneae</taxon>
        <taxon>Solanum</taxon>
    </lineage>
</organism>
<evidence type="ECO:0000313" key="2">
    <source>
        <dbReference type="EMBL" id="JAP29302.1"/>
    </source>
</evidence>
<reference evidence="2" key="1">
    <citation type="submission" date="2015-12" db="EMBL/GenBank/DDBJ databases">
        <title>Gene expression during late stages of embryo sac development: a critical building block for successful pollen-pistil interactions.</title>
        <authorList>
            <person name="Liu Y."/>
            <person name="Joly V."/>
            <person name="Sabar M."/>
            <person name="Matton D.P."/>
        </authorList>
    </citation>
    <scope>NUCLEOTIDE SEQUENCE</scope>
</reference>
<feature type="coiled-coil region" evidence="1">
    <location>
        <begin position="45"/>
        <end position="72"/>
    </location>
</feature>
<name>A0A0V0IBK3_SOLCH</name>
<accession>A0A0V0IBK3</accession>
<keyword evidence="1" id="KW-0175">Coiled coil</keyword>
<dbReference type="AlphaFoldDB" id="A0A0V0IBK3"/>